<dbReference type="InterPro" id="IPR021958">
    <property type="entry name" value="DUF3575"/>
</dbReference>
<dbReference type="Proteomes" id="UP000576368">
    <property type="component" value="Unassembled WGS sequence"/>
</dbReference>
<sequence>MKKSCVLALLILLLFGGGRVFAQKVAVKTNVLYWATTTPNLGFEFGLGKKTSLELFGGYNPWNLDKGENKKMKHYLIQPEFRYWLCERFQGHFFGLHAGFSEYNVSGVRLPLPQFPKRMKDHRYEGWGMLFGVSYGYSWILGRRWNLEATIGGGYLYGKYDVYDCVKCGDFRGSNKKSRFGITKAGLTLVYLIK</sequence>
<dbReference type="EMBL" id="JAATLI010000011">
    <property type="protein sequence ID" value="NJC19529.1"/>
    <property type="molecule type" value="Genomic_DNA"/>
</dbReference>
<evidence type="ECO:0000256" key="1">
    <source>
        <dbReference type="SAM" id="SignalP"/>
    </source>
</evidence>
<evidence type="ECO:0000313" key="4">
    <source>
        <dbReference type="Proteomes" id="UP000576368"/>
    </source>
</evidence>
<organism evidence="2 4">
    <name type="scientific">Butyricimonas paravirosa</name>
    <dbReference type="NCBI Taxonomy" id="1472417"/>
    <lineage>
        <taxon>Bacteria</taxon>
        <taxon>Pseudomonadati</taxon>
        <taxon>Bacteroidota</taxon>
        <taxon>Bacteroidia</taxon>
        <taxon>Bacteroidales</taxon>
        <taxon>Odoribacteraceae</taxon>
        <taxon>Butyricimonas</taxon>
    </lineage>
</organism>
<dbReference type="EMBL" id="CP043839">
    <property type="protein sequence ID" value="WOF13211.1"/>
    <property type="molecule type" value="Genomic_DNA"/>
</dbReference>
<gene>
    <name evidence="3" type="ORF">F1644_13460</name>
    <name evidence="2" type="ORF">GGR15_003163</name>
</gene>
<keyword evidence="1" id="KW-0732">Signal</keyword>
<name>A0A7X6BKJ8_9BACT</name>
<proteinExistence type="predicted"/>
<evidence type="ECO:0000313" key="3">
    <source>
        <dbReference type="EMBL" id="WOF13211.1"/>
    </source>
</evidence>
<dbReference type="RefSeq" id="WP_118303090.1">
    <property type="nucleotide sequence ID" value="NZ_BMPA01000001.1"/>
</dbReference>
<dbReference type="Proteomes" id="UP001302374">
    <property type="component" value="Chromosome"/>
</dbReference>
<dbReference type="InterPro" id="IPR036709">
    <property type="entry name" value="Autotransporte_beta_dom_sf"/>
</dbReference>
<dbReference type="Pfam" id="PF12099">
    <property type="entry name" value="DUF3575"/>
    <property type="match status" value="1"/>
</dbReference>
<evidence type="ECO:0000313" key="2">
    <source>
        <dbReference type="EMBL" id="NJC19529.1"/>
    </source>
</evidence>
<reference evidence="3 5" key="1">
    <citation type="submission" date="2019-09" db="EMBL/GenBank/DDBJ databases">
        <title>Butyricimonas paravirosa DSM 105722 (=214-4 = JCM 18677 = CCUG 65563).</title>
        <authorList>
            <person name="Le Roy T."/>
            <person name="Cani P.D."/>
        </authorList>
    </citation>
    <scope>NUCLEOTIDE SEQUENCE [LARGE SCALE GENOMIC DNA]</scope>
    <source>
        <strain evidence="3 5">DSM 105722</strain>
    </source>
</reference>
<feature type="chain" id="PRO_5030528002" evidence="1">
    <location>
        <begin position="23"/>
        <end position="194"/>
    </location>
</feature>
<evidence type="ECO:0000313" key="5">
    <source>
        <dbReference type="Proteomes" id="UP001302374"/>
    </source>
</evidence>
<protein>
    <submittedName>
        <fullName evidence="3">DUF3575 domain-containing protein</fullName>
    </submittedName>
    <submittedName>
        <fullName evidence="2">Putative salt-induced outer membrane protein YdiY</fullName>
    </submittedName>
</protein>
<keyword evidence="5" id="KW-1185">Reference proteome</keyword>
<dbReference type="AlphaFoldDB" id="A0A7X6BKJ8"/>
<accession>A0A7X6BKJ8</accession>
<reference evidence="2 4" key="2">
    <citation type="submission" date="2020-03" db="EMBL/GenBank/DDBJ databases">
        <title>Genomic Encyclopedia of Type Strains, Phase IV (KMG-IV): sequencing the most valuable type-strain genomes for metagenomic binning, comparative biology and taxonomic classification.</title>
        <authorList>
            <person name="Goeker M."/>
        </authorList>
    </citation>
    <scope>NUCLEOTIDE SEQUENCE [LARGE SCALE GENOMIC DNA]</scope>
    <source>
        <strain evidence="2 4">DSM 105722</strain>
    </source>
</reference>
<dbReference type="GeneID" id="86892317"/>
<dbReference type="SUPFAM" id="SSF103515">
    <property type="entry name" value="Autotransporter"/>
    <property type="match status" value="1"/>
</dbReference>
<feature type="signal peptide" evidence="1">
    <location>
        <begin position="1"/>
        <end position="22"/>
    </location>
</feature>